<feature type="region of interest" description="Disordered" evidence="1">
    <location>
        <begin position="190"/>
        <end position="220"/>
    </location>
</feature>
<evidence type="ECO:0000313" key="4">
    <source>
        <dbReference type="Proteomes" id="UP000315295"/>
    </source>
</evidence>
<dbReference type="AlphaFoldDB" id="A0A540K8C5"/>
<evidence type="ECO:0000256" key="1">
    <source>
        <dbReference type="SAM" id="MobiDB-lite"/>
    </source>
</evidence>
<evidence type="ECO:0000313" key="3">
    <source>
        <dbReference type="EMBL" id="TQD70485.1"/>
    </source>
</evidence>
<dbReference type="Proteomes" id="UP000315295">
    <property type="component" value="Unassembled WGS sequence"/>
</dbReference>
<feature type="signal peptide" evidence="2">
    <location>
        <begin position="1"/>
        <end position="20"/>
    </location>
</feature>
<gene>
    <name evidence="3" type="ORF">C1H46_043980</name>
</gene>
<protein>
    <submittedName>
        <fullName evidence="3">Uncharacterized protein</fullName>
    </submittedName>
</protein>
<evidence type="ECO:0000256" key="2">
    <source>
        <dbReference type="SAM" id="SignalP"/>
    </source>
</evidence>
<sequence length="220" mass="25532">MKSLLVALFSLFLFATTIESRGGAGFDWQTKEDPHVDVSDSTPRALRWGGPGIESIDWQDIMKDERMGNFFVEVFDSKPKTIGSIRGEEIESVDWKNIMKEQPRWNLVVEVSDTAPKTIGKTESIEWKNMMKQEPTEDLLVDVSISTREEKAYRRENVKKSFDEFRPYISAYGREDESKVEYYAKDIEPQPKSDRAYTRKQPFRAKQAKQIFPSTITTRK</sequence>
<organism evidence="3 4">
    <name type="scientific">Malus baccata</name>
    <name type="common">Siberian crab apple</name>
    <name type="synonym">Pyrus baccata</name>
    <dbReference type="NCBI Taxonomy" id="106549"/>
    <lineage>
        <taxon>Eukaryota</taxon>
        <taxon>Viridiplantae</taxon>
        <taxon>Streptophyta</taxon>
        <taxon>Embryophyta</taxon>
        <taxon>Tracheophyta</taxon>
        <taxon>Spermatophyta</taxon>
        <taxon>Magnoliopsida</taxon>
        <taxon>eudicotyledons</taxon>
        <taxon>Gunneridae</taxon>
        <taxon>Pentapetalae</taxon>
        <taxon>rosids</taxon>
        <taxon>fabids</taxon>
        <taxon>Rosales</taxon>
        <taxon>Rosaceae</taxon>
        <taxon>Amygdaloideae</taxon>
        <taxon>Maleae</taxon>
        <taxon>Malus</taxon>
    </lineage>
</organism>
<accession>A0A540K8C5</accession>
<keyword evidence="2" id="KW-0732">Signal</keyword>
<name>A0A540K8C5_MALBA</name>
<reference evidence="3 4" key="1">
    <citation type="journal article" date="2019" name="G3 (Bethesda)">
        <title>Sequencing of a Wild Apple (Malus baccata) Genome Unravels the Differences Between Cultivated and Wild Apple Species Regarding Disease Resistance and Cold Tolerance.</title>
        <authorList>
            <person name="Chen X."/>
        </authorList>
    </citation>
    <scope>NUCLEOTIDE SEQUENCE [LARGE SCALE GENOMIC DNA]</scope>
    <source>
        <strain evidence="4">cv. Shandingzi</strain>
        <tissue evidence="3">Leaves</tissue>
    </source>
</reference>
<feature type="chain" id="PRO_5021796973" evidence="2">
    <location>
        <begin position="21"/>
        <end position="220"/>
    </location>
</feature>
<dbReference type="EMBL" id="VIEB01001791">
    <property type="protein sequence ID" value="TQD70485.1"/>
    <property type="molecule type" value="Genomic_DNA"/>
</dbReference>
<proteinExistence type="predicted"/>
<comment type="caution">
    <text evidence="3">The sequence shown here is derived from an EMBL/GenBank/DDBJ whole genome shotgun (WGS) entry which is preliminary data.</text>
</comment>
<keyword evidence="4" id="KW-1185">Reference proteome</keyword>